<name>A0ABY6CPA1_9BACT</name>
<evidence type="ECO:0000313" key="1">
    <source>
        <dbReference type="EMBL" id="UXP31589.1"/>
    </source>
</evidence>
<gene>
    <name evidence="1" type="ORF">N6H18_14650</name>
</gene>
<dbReference type="Proteomes" id="UP001065174">
    <property type="component" value="Chromosome"/>
</dbReference>
<dbReference type="EMBL" id="CP106679">
    <property type="protein sequence ID" value="UXP31589.1"/>
    <property type="molecule type" value="Genomic_DNA"/>
</dbReference>
<evidence type="ECO:0000313" key="2">
    <source>
        <dbReference type="Proteomes" id="UP001065174"/>
    </source>
</evidence>
<accession>A0ABY6CPA1</accession>
<proteinExistence type="predicted"/>
<dbReference type="RefSeq" id="WP_262309028.1">
    <property type="nucleotide sequence ID" value="NZ_CP106679.1"/>
</dbReference>
<reference evidence="1" key="1">
    <citation type="submission" date="2022-09" db="EMBL/GenBank/DDBJ databases">
        <title>Comparative genomics and taxonomic characterization of three novel marine species of genus Reichenbachiella exhibiting antioxidant and polysaccharide degradation activities.</title>
        <authorList>
            <person name="Muhammad N."/>
            <person name="Lee Y.-J."/>
            <person name="Ko J."/>
            <person name="Kim S.-G."/>
        </authorList>
    </citation>
    <scope>NUCLEOTIDE SEQUENCE</scope>
    <source>
        <strain evidence="1">BKB1-1</strain>
    </source>
</reference>
<sequence length="131" mass="14754">MKFIAGISLTCLFLIQALVPSMDICCELEKLPALMEHYRAHQSLDGDSFVEFVAEDYFNGDGTAQGHHEDDEHEDLPFQGDHQCHHAPFLCTVNGPIFLSTVRVPHIIEYRDFSTSLISEFSDSPFQPPKA</sequence>
<organism evidence="1 2">
    <name type="scientific">Reichenbachiella agarivorans</name>
    <dbReference type="NCBI Taxonomy" id="2979464"/>
    <lineage>
        <taxon>Bacteria</taxon>
        <taxon>Pseudomonadati</taxon>
        <taxon>Bacteroidota</taxon>
        <taxon>Cytophagia</taxon>
        <taxon>Cytophagales</taxon>
        <taxon>Reichenbachiellaceae</taxon>
        <taxon>Reichenbachiella</taxon>
    </lineage>
</organism>
<keyword evidence="2" id="KW-1185">Reference proteome</keyword>
<protein>
    <submittedName>
        <fullName evidence="1">Uncharacterized protein</fullName>
    </submittedName>
</protein>